<dbReference type="Pfam" id="PF00258">
    <property type="entry name" value="Flavodoxin_1"/>
    <property type="match status" value="1"/>
</dbReference>
<dbReference type="Gene3D" id="2.40.30.10">
    <property type="entry name" value="Translation factors"/>
    <property type="match status" value="1"/>
</dbReference>
<comment type="cofactor">
    <cofactor evidence="2">
        <name>FAD</name>
        <dbReference type="ChEBI" id="CHEBI:57692"/>
    </cofactor>
</comment>
<protein>
    <recommendedName>
        <fullName evidence="10">Flavodoxin-like domain-containing protein</fullName>
    </recommendedName>
</protein>
<dbReference type="InterPro" id="IPR001094">
    <property type="entry name" value="Flavdoxin-like"/>
</dbReference>
<dbReference type="EMBL" id="JADFTS010000002">
    <property type="protein sequence ID" value="KAF9618175.1"/>
    <property type="molecule type" value="Genomic_DNA"/>
</dbReference>
<dbReference type="PRINTS" id="PR00369">
    <property type="entry name" value="FLAVODOXIN"/>
</dbReference>
<keyword evidence="5" id="KW-0285">Flavoprotein</keyword>
<name>A0A835M3W3_9MAGN</name>
<keyword evidence="7" id="KW-0274">FAD</keyword>
<dbReference type="GO" id="GO:0010181">
    <property type="term" value="F:FMN binding"/>
    <property type="evidence" value="ECO:0007669"/>
    <property type="project" value="InterPro"/>
</dbReference>
<evidence type="ECO:0000256" key="1">
    <source>
        <dbReference type="ARBA" id="ARBA00001917"/>
    </source>
</evidence>
<reference evidence="11 12" key="1">
    <citation type="submission" date="2020-10" db="EMBL/GenBank/DDBJ databases">
        <title>The Coptis chinensis genome and diversification of protoberbering-type alkaloids.</title>
        <authorList>
            <person name="Wang B."/>
            <person name="Shu S."/>
            <person name="Song C."/>
            <person name="Liu Y."/>
        </authorList>
    </citation>
    <scope>NUCLEOTIDE SEQUENCE [LARGE SCALE GENOMIC DNA]</scope>
    <source>
        <strain evidence="11">HL-2020</strain>
        <tissue evidence="11">Leaf</tissue>
    </source>
</reference>
<evidence type="ECO:0000256" key="5">
    <source>
        <dbReference type="ARBA" id="ARBA00022630"/>
    </source>
</evidence>
<organism evidence="11 12">
    <name type="scientific">Coptis chinensis</name>
    <dbReference type="NCBI Taxonomy" id="261450"/>
    <lineage>
        <taxon>Eukaryota</taxon>
        <taxon>Viridiplantae</taxon>
        <taxon>Streptophyta</taxon>
        <taxon>Embryophyta</taxon>
        <taxon>Tracheophyta</taxon>
        <taxon>Spermatophyta</taxon>
        <taxon>Magnoliopsida</taxon>
        <taxon>Ranunculales</taxon>
        <taxon>Ranunculaceae</taxon>
        <taxon>Coptidoideae</taxon>
        <taxon>Coptis</taxon>
    </lineage>
</organism>
<dbReference type="OrthoDB" id="1856718at2759"/>
<evidence type="ECO:0000256" key="2">
    <source>
        <dbReference type="ARBA" id="ARBA00001974"/>
    </source>
</evidence>
<accession>A0A835M3W3</accession>
<feature type="domain" description="Flavodoxin-like" evidence="10">
    <location>
        <begin position="7"/>
        <end position="153"/>
    </location>
</feature>
<evidence type="ECO:0000313" key="11">
    <source>
        <dbReference type="EMBL" id="KAF9618175.1"/>
    </source>
</evidence>
<dbReference type="Proteomes" id="UP000631114">
    <property type="component" value="Unassembled WGS sequence"/>
</dbReference>
<comment type="subcellular location">
    <subcellularLocation>
        <location evidence="3">Cytoplasm</location>
    </subcellularLocation>
</comment>
<evidence type="ECO:0000313" key="12">
    <source>
        <dbReference type="Proteomes" id="UP000631114"/>
    </source>
</evidence>
<keyword evidence="4" id="KW-0963">Cytoplasm</keyword>
<dbReference type="SUPFAM" id="SSF52218">
    <property type="entry name" value="Flavoproteins"/>
    <property type="match status" value="1"/>
</dbReference>
<dbReference type="InterPro" id="IPR008254">
    <property type="entry name" value="Flavodoxin/NO_synth"/>
</dbReference>
<comment type="caution">
    <text evidence="11">The sequence shown here is derived from an EMBL/GenBank/DDBJ whole genome shotgun (WGS) entry which is preliminary data.</text>
</comment>
<keyword evidence="9" id="KW-0560">Oxidoreductase</keyword>
<dbReference type="SUPFAM" id="SSF63380">
    <property type="entry name" value="Riboflavin synthase domain-like"/>
    <property type="match status" value="1"/>
</dbReference>
<evidence type="ECO:0000256" key="7">
    <source>
        <dbReference type="ARBA" id="ARBA00022827"/>
    </source>
</evidence>
<dbReference type="InterPro" id="IPR003097">
    <property type="entry name" value="CysJ-like_FAD-binding"/>
</dbReference>
<dbReference type="PANTHER" id="PTHR19384:SF10">
    <property type="entry name" value="NADPH-DEPENDENT DIFLAVIN OXIDOREDUCTASE 1"/>
    <property type="match status" value="1"/>
</dbReference>
<keyword evidence="8" id="KW-0521">NADP</keyword>
<dbReference type="GO" id="GO:0050660">
    <property type="term" value="F:flavin adenine dinucleotide binding"/>
    <property type="evidence" value="ECO:0007669"/>
    <property type="project" value="TreeGrafter"/>
</dbReference>
<dbReference type="AlphaFoldDB" id="A0A835M3W3"/>
<dbReference type="InterPro" id="IPR017938">
    <property type="entry name" value="Riboflavin_synthase-like_b-brl"/>
</dbReference>
<dbReference type="GO" id="GO:0005829">
    <property type="term" value="C:cytosol"/>
    <property type="evidence" value="ECO:0007669"/>
    <property type="project" value="TreeGrafter"/>
</dbReference>
<evidence type="ECO:0000256" key="3">
    <source>
        <dbReference type="ARBA" id="ARBA00004496"/>
    </source>
</evidence>
<evidence type="ECO:0000256" key="4">
    <source>
        <dbReference type="ARBA" id="ARBA00022490"/>
    </source>
</evidence>
<dbReference type="InterPro" id="IPR023173">
    <property type="entry name" value="NADPH_Cyt_P450_Rdtase_alpha"/>
</dbReference>
<dbReference type="PANTHER" id="PTHR19384">
    <property type="entry name" value="NITRIC OXIDE SYNTHASE-RELATED"/>
    <property type="match status" value="1"/>
</dbReference>
<sequence length="241" mass="26907">MENNTRFLILYASQTGNAIDAAERVGSEAEHRGCPATVVLSMDDFHVTTLPNEEAVVFVVSTTGQGDIPNSMKVFWRFLLQKNLSQNWLKGVRYAVFGLGDSGYQKFNFAAKKLDKRLSDLGGTPIIERGLGDDQHPLGFFLFGVCIWMGEIKNQLLTRVGCGKDVCHVEFEALSPGMRYQVGDALEVLPSQDPSAVEAFIQRCNMNPDSYITVCIVFCDYWFLWKRSLCVDFLLPLSASL</sequence>
<gene>
    <name evidence="11" type="ORF">IFM89_000644</name>
</gene>
<evidence type="ECO:0000256" key="8">
    <source>
        <dbReference type="ARBA" id="ARBA00022857"/>
    </source>
</evidence>
<dbReference type="GO" id="GO:0016651">
    <property type="term" value="F:oxidoreductase activity, acting on NAD(P)H"/>
    <property type="evidence" value="ECO:0007669"/>
    <property type="project" value="UniProtKB-ARBA"/>
</dbReference>
<dbReference type="GO" id="GO:0005634">
    <property type="term" value="C:nucleus"/>
    <property type="evidence" value="ECO:0007669"/>
    <property type="project" value="UniProtKB-ARBA"/>
</dbReference>
<comment type="cofactor">
    <cofactor evidence="1">
        <name>FMN</name>
        <dbReference type="ChEBI" id="CHEBI:58210"/>
    </cofactor>
</comment>
<dbReference type="Gene3D" id="3.40.50.360">
    <property type="match status" value="1"/>
</dbReference>
<evidence type="ECO:0000259" key="10">
    <source>
        <dbReference type="PROSITE" id="PS50902"/>
    </source>
</evidence>
<dbReference type="Pfam" id="PF00667">
    <property type="entry name" value="FAD_binding_1"/>
    <property type="match status" value="1"/>
</dbReference>
<evidence type="ECO:0000256" key="6">
    <source>
        <dbReference type="ARBA" id="ARBA00022643"/>
    </source>
</evidence>
<dbReference type="FunFam" id="3.40.50.360:FF:000015">
    <property type="entry name" value="NADPH-dependent diflavin oxidoreductase 1"/>
    <property type="match status" value="1"/>
</dbReference>
<keyword evidence="12" id="KW-1185">Reference proteome</keyword>
<proteinExistence type="predicted"/>
<dbReference type="PROSITE" id="PS50902">
    <property type="entry name" value="FLAVODOXIN_LIKE"/>
    <property type="match status" value="1"/>
</dbReference>
<dbReference type="Gene3D" id="1.20.990.10">
    <property type="entry name" value="NADPH-cytochrome p450 Reductase, Chain A, domain 3"/>
    <property type="match status" value="1"/>
</dbReference>
<evidence type="ECO:0000256" key="9">
    <source>
        <dbReference type="ARBA" id="ARBA00023002"/>
    </source>
</evidence>
<keyword evidence="6" id="KW-0288">FMN</keyword>
<dbReference type="InterPro" id="IPR029039">
    <property type="entry name" value="Flavoprotein-like_sf"/>
</dbReference>